<dbReference type="Gene3D" id="3.40.1190.10">
    <property type="entry name" value="Mur-like, catalytic domain"/>
    <property type="match status" value="1"/>
</dbReference>
<dbReference type="GO" id="GO:0071160">
    <property type="term" value="F:cyanophycin synthetase activity (L-aspartate-adding)"/>
    <property type="evidence" value="ECO:0007669"/>
    <property type="project" value="UniProtKB-EC"/>
</dbReference>
<dbReference type="PANTHER" id="PTHR23135:SF18">
    <property type="entry name" value="CYANOPHYCIN SYNTHETASE"/>
    <property type="match status" value="1"/>
</dbReference>
<organism evidence="4 5">
    <name type="scientific">Rhizobium mesoamericanum STM3625</name>
    <dbReference type="NCBI Taxonomy" id="1211777"/>
    <lineage>
        <taxon>Bacteria</taxon>
        <taxon>Pseudomonadati</taxon>
        <taxon>Pseudomonadota</taxon>
        <taxon>Alphaproteobacteria</taxon>
        <taxon>Hyphomicrobiales</taxon>
        <taxon>Rhizobiaceae</taxon>
        <taxon>Rhizobium/Agrobacterium group</taxon>
        <taxon>Rhizobium</taxon>
    </lineage>
</organism>
<dbReference type="STRING" id="1211777.BN77_p11176"/>
<evidence type="ECO:0000256" key="3">
    <source>
        <dbReference type="ARBA" id="ARBA00022840"/>
    </source>
</evidence>
<dbReference type="EC" id="6.3.2.30" evidence="4"/>
<name>K0Q2Q8_9HYPH</name>
<dbReference type="eggNOG" id="COG0769">
    <property type="taxonomic scope" value="Bacteria"/>
</dbReference>
<keyword evidence="2" id="KW-0547">Nucleotide-binding</keyword>
<dbReference type="InterPro" id="IPR036565">
    <property type="entry name" value="Mur-like_cat_sf"/>
</dbReference>
<keyword evidence="5" id="KW-1185">Reference proteome</keyword>
<evidence type="ECO:0000313" key="5">
    <source>
        <dbReference type="Proteomes" id="UP000009319"/>
    </source>
</evidence>
<dbReference type="GO" id="GO:0004326">
    <property type="term" value="F:tetrahydrofolylpolyglutamate synthase activity"/>
    <property type="evidence" value="ECO:0007669"/>
    <property type="project" value="InterPro"/>
</dbReference>
<evidence type="ECO:0000256" key="1">
    <source>
        <dbReference type="ARBA" id="ARBA00022598"/>
    </source>
</evidence>
<dbReference type="InterPro" id="IPR018109">
    <property type="entry name" value="Folylpolyglutamate_synth_CS"/>
</dbReference>
<accession>K0Q2Q8</accession>
<evidence type="ECO:0000313" key="4">
    <source>
        <dbReference type="EMBL" id="CCM78492.1"/>
    </source>
</evidence>
<dbReference type="EC" id="6.3.2.29" evidence="4"/>
<reference evidence="4 5" key="1">
    <citation type="journal article" date="2013" name="Genome Announc.">
        <title>Draft Genome Sequence of Rhizobium mesoamericanum STM3625, a Nitrogen-Fixing Symbiont of Mimosa pudica Isolated in French Guiana (South America).</title>
        <authorList>
            <person name="Moulin L."/>
            <person name="Mornico D."/>
            <person name="Melkonian R."/>
            <person name="Klonowska A."/>
        </authorList>
    </citation>
    <scope>NUCLEOTIDE SEQUENCE [LARGE SCALE GENOMIC DNA]</scope>
    <source>
        <strain evidence="4 5">STM3625</strain>
    </source>
</reference>
<dbReference type="SUPFAM" id="SSF53623">
    <property type="entry name" value="MurD-like peptide ligases, catalytic domain"/>
    <property type="match status" value="1"/>
</dbReference>
<dbReference type="eggNOG" id="COG0189">
    <property type="taxonomic scope" value="Bacteria"/>
</dbReference>
<keyword evidence="1 4" id="KW-0436">Ligase</keyword>
<dbReference type="GO" id="GO:0005524">
    <property type="term" value="F:ATP binding"/>
    <property type="evidence" value="ECO:0007669"/>
    <property type="project" value="UniProtKB-KW"/>
</dbReference>
<dbReference type="Gene3D" id="3.30.470.20">
    <property type="entry name" value="ATP-grasp fold, B domain"/>
    <property type="match status" value="1"/>
</dbReference>
<dbReference type="Proteomes" id="UP000009319">
    <property type="component" value="Unassembled WGS sequence"/>
</dbReference>
<proteinExistence type="predicted"/>
<dbReference type="AlphaFoldDB" id="K0Q2Q8"/>
<sequence length="223" mass="23223">MTGADHRILVVGGKLVAAAKRVPAQVTGDGRSTIRELIEQVNRDPRRGEGHEAALTKIVVDDCLLHFIARSDLSLSSVPARNEPVVLLPTANLSTGGIAVDCTDLVHPDNALIACRAAQIVGLDIAGIDFIAPDIGRSVLETGGGIIEVNAGPGFRMHLYPSQGRTRNVAKPVLDLLYPQGTPSSVPVFAVTGTNGKTTTALMLAHILSADGQKVGLTTSTGI</sequence>
<dbReference type="EMBL" id="CANI01000039">
    <property type="protein sequence ID" value="CCM78492.1"/>
    <property type="molecule type" value="Genomic_DNA"/>
</dbReference>
<protein>
    <submittedName>
        <fullName evidence="4">Cyanophycin synthetase</fullName>
        <ecNumber evidence="4">6.3.2.29</ecNumber>
        <ecNumber evidence="4">6.3.2.30</ecNumber>
    </submittedName>
</protein>
<dbReference type="HOGENOM" id="CLU_1239334_0_0_5"/>
<dbReference type="PANTHER" id="PTHR23135">
    <property type="entry name" value="MUR LIGASE FAMILY MEMBER"/>
    <property type="match status" value="1"/>
</dbReference>
<comment type="caution">
    <text evidence="4">The sequence shown here is derived from an EMBL/GenBank/DDBJ whole genome shotgun (WGS) entry which is preliminary data.</text>
</comment>
<dbReference type="RefSeq" id="WP_007537502.1">
    <property type="nucleotide sequence ID" value="NZ_HF536773.1"/>
</dbReference>
<gene>
    <name evidence="4" type="ORF">BN77_p11176</name>
</gene>
<dbReference type="SUPFAM" id="SSF56059">
    <property type="entry name" value="Glutathione synthetase ATP-binding domain-like"/>
    <property type="match status" value="1"/>
</dbReference>
<keyword evidence="3" id="KW-0067">ATP-binding</keyword>
<dbReference type="GO" id="GO:0071161">
    <property type="term" value="F:cyanophycin synthetase activity (L-arginine-adding)"/>
    <property type="evidence" value="ECO:0007669"/>
    <property type="project" value="UniProtKB-EC"/>
</dbReference>
<dbReference type="PROSITE" id="PS01011">
    <property type="entry name" value="FOLYLPOLYGLU_SYNT_1"/>
    <property type="match status" value="1"/>
</dbReference>
<evidence type="ECO:0000256" key="2">
    <source>
        <dbReference type="ARBA" id="ARBA00022741"/>
    </source>
</evidence>